<keyword evidence="12" id="KW-1133">Transmembrane helix</keyword>
<evidence type="ECO:0000256" key="12">
    <source>
        <dbReference type="ARBA" id="ARBA00022989"/>
    </source>
</evidence>
<comment type="subcellular location">
    <subcellularLocation>
        <location evidence="2">Cell membrane</location>
        <topology evidence="2">Single-pass membrane protein</topology>
    </subcellularLocation>
</comment>
<sequence>MKGRSRVLIAVTLAGIVLTAGCASIALNFKRNSDALWKIVSQKCVPNQNQNNDPTPCRKVDLRNGFVVLKDRNGPLQFLLLPVEKISGIESPLLLNPSTPNFFAEAWRARHYMEEKRGAPIADSAVAVAINSQRGRTQNQLHIHISCLRPDIRQRLDSLSASLTTLWQSEQLGEHVYQVRAVTRDETKKMSPFIRIASELPGAREEMYKYGIAIAALPDGRRALMVIKRNLLLMNLGSAEELQDHTCSILNASGATDAALK</sequence>
<proteinExistence type="inferred from homology"/>
<evidence type="ECO:0000256" key="18">
    <source>
        <dbReference type="ARBA" id="ARBA00032892"/>
    </source>
</evidence>
<reference evidence="19 20" key="1">
    <citation type="submission" date="2023-07" db="EMBL/GenBank/DDBJ databases">
        <title>Pathogenic bacteria of pear tree diseases.</title>
        <authorList>
            <person name="Zhang Z."/>
            <person name="He L."/>
            <person name="Huang R."/>
        </authorList>
    </citation>
    <scope>NUCLEOTIDE SEQUENCE [LARGE SCALE GENOMIC DNA]</scope>
    <source>
        <strain evidence="19 20">DE2</strain>
    </source>
</reference>
<dbReference type="PROSITE" id="PS51257">
    <property type="entry name" value="PROKAR_LIPOPROTEIN"/>
    <property type="match status" value="1"/>
</dbReference>
<evidence type="ECO:0000256" key="13">
    <source>
        <dbReference type="ARBA" id="ARBA00023098"/>
    </source>
</evidence>
<evidence type="ECO:0000313" key="19">
    <source>
        <dbReference type="EMBL" id="WLS78807.1"/>
    </source>
</evidence>
<dbReference type="Proteomes" id="UP001228139">
    <property type="component" value="Chromosome"/>
</dbReference>
<dbReference type="Pfam" id="PF02611">
    <property type="entry name" value="CDH"/>
    <property type="match status" value="1"/>
</dbReference>
<organism evidence="19 20">
    <name type="scientific">Erwinia pyri</name>
    <dbReference type="NCBI Taxonomy" id="3062598"/>
    <lineage>
        <taxon>Bacteria</taxon>
        <taxon>Pseudomonadati</taxon>
        <taxon>Pseudomonadota</taxon>
        <taxon>Gammaproteobacteria</taxon>
        <taxon>Enterobacterales</taxon>
        <taxon>Erwiniaceae</taxon>
        <taxon>Erwinia</taxon>
    </lineage>
</organism>
<dbReference type="GO" id="GO:0008654">
    <property type="term" value="P:phospholipid biosynthetic process"/>
    <property type="evidence" value="ECO:0007669"/>
    <property type="project" value="UniProtKB-KW"/>
</dbReference>
<evidence type="ECO:0000256" key="1">
    <source>
        <dbReference type="ARBA" id="ARBA00001007"/>
    </source>
</evidence>
<evidence type="ECO:0000256" key="10">
    <source>
        <dbReference type="ARBA" id="ARBA00022692"/>
    </source>
</evidence>
<evidence type="ECO:0000256" key="2">
    <source>
        <dbReference type="ARBA" id="ARBA00004162"/>
    </source>
</evidence>
<dbReference type="NCBIfam" id="NF003986">
    <property type="entry name" value="PRK05471.1-5"/>
    <property type="match status" value="1"/>
</dbReference>
<dbReference type="GO" id="GO:0005886">
    <property type="term" value="C:plasma membrane"/>
    <property type="evidence" value="ECO:0007669"/>
    <property type="project" value="UniProtKB-SubCell"/>
</dbReference>
<dbReference type="EMBL" id="CP132353">
    <property type="protein sequence ID" value="WLS78807.1"/>
    <property type="molecule type" value="Genomic_DNA"/>
</dbReference>
<dbReference type="AlphaFoldDB" id="A0AA50DJB3"/>
<evidence type="ECO:0000256" key="3">
    <source>
        <dbReference type="ARBA" id="ARBA00004927"/>
    </source>
</evidence>
<keyword evidence="10" id="KW-0812">Transmembrane</keyword>
<dbReference type="SUPFAM" id="SSF54197">
    <property type="entry name" value="HIT-like"/>
    <property type="match status" value="1"/>
</dbReference>
<accession>A0AA50DJB3</accession>
<keyword evidence="13" id="KW-0443">Lipid metabolism</keyword>
<keyword evidence="8" id="KW-1003">Cell membrane</keyword>
<evidence type="ECO:0000256" key="5">
    <source>
        <dbReference type="ARBA" id="ARBA00006435"/>
    </source>
</evidence>
<evidence type="ECO:0000256" key="17">
    <source>
        <dbReference type="ARBA" id="ARBA00032888"/>
    </source>
</evidence>
<evidence type="ECO:0000256" key="4">
    <source>
        <dbReference type="ARBA" id="ARBA00005189"/>
    </source>
</evidence>
<dbReference type="PIRSF" id="PIRSF001273">
    <property type="entry name" value="CDH"/>
    <property type="match status" value="1"/>
</dbReference>
<keyword evidence="11 19" id="KW-0378">Hydrolase</keyword>
<protein>
    <recommendedName>
        <fullName evidence="7">CDP-diacylglycerol pyrophosphatase</fullName>
        <ecNumber evidence="6">3.6.1.26</ecNumber>
    </recommendedName>
    <alternativeName>
        <fullName evidence="17">CDP-diacylglycerol phosphatidylhydrolase</fullName>
    </alternativeName>
    <alternativeName>
        <fullName evidence="18">CDP-diglyceride hydrolase</fullName>
    </alternativeName>
</protein>
<evidence type="ECO:0000256" key="8">
    <source>
        <dbReference type="ARBA" id="ARBA00022475"/>
    </source>
</evidence>
<keyword evidence="15" id="KW-0594">Phospholipid biosynthesis</keyword>
<dbReference type="InterPro" id="IPR003763">
    <property type="entry name" value="CDP-diacylglyc_Pase"/>
</dbReference>
<evidence type="ECO:0000313" key="20">
    <source>
        <dbReference type="Proteomes" id="UP001228139"/>
    </source>
</evidence>
<dbReference type="EC" id="3.6.1.26" evidence="6"/>
<dbReference type="GO" id="GO:0008715">
    <property type="term" value="F:CDP-diacylglycerol diphosphatase activity"/>
    <property type="evidence" value="ECO:0007669"/>
    <property type="project" value="UniProtKB-EC"/>
</dbReference>
<comment type="catalytic activity">
    <reaction evidence="1">
        <text>a CDP-1,2-diacyl-sn-glycerol + H2O = a 1,2-diacyl-sn-glycero-3-phosphate + CMP + 2 H(+)</text>
        <dbReference type="Rhea" id="RHEA:15221"/>
        <dbReference type="ChEBI" id="CHEBI:15377"/>
        <dbReference type="ChEBI" id="CHEBI:15378"/>
        <dbReference type="ChEBI" id="CHEBI:58332"/>
        <dbReference type="ChEBI" id="CHEBI:58608"/>
        <dbReference type="ChEBI" id="CHEBI:60377"/>
        <dbReference type="EC" id="3.6.1.26"/>
    </reaction>
</comment>
<name>A0AA50DJB3_9GAMM</name>
<keyword evidence="20" id="KW-1185">Reference proteome</keyword>
<evidence type="ECO:0000256" key="14">
    <source>
        <dbReference type="ARBA" id="ARBA00023136"/>
    </source>
</evidence>
<evidence type="ECO:0000256" key="7">
    <source>
        <dbReference type="ARBA" id="ARBA00019608"/>
    </source>
</evidence>
<dbReference type="Gene3D" id="3.30.428.30">
    <property type="entry name" value="HIT family - CDH-like"/>
    <property type="match status" value="1"/>
</dbReference>
<evidence type="ECO:0000256" key="9">
    <source>
        <dbReference type="ARBA" id="ARBA00022516"/>
    </source>
</evidence>
<keyword evidence="14" id="KW-0472">Membrane</keyword>
<evidence type="ECO:0000256" key="15">
    <source>
        <dbReference type="ARBA" id="ARBA00023209"/>
    </source>
</evidence>
<keyword evidence="16" id="KW-1208">Phospholipid metabolism</keyword>
<gene>
    <name evidence="19" type="ORF">Q3V30_20685</name>
</gene>
<dbReference type="KEGG" id="epi:Q3V30_20685"/>
<evidence type="ECO:0000256" key="16">
    <source>
        <dbReference type="ARBA" id="ARBA00023264"/>
    </source>
</evidence>
<evidence type="ECO:0000256" key="11">
    <source>
        <dbReference type="ARBA" id="ARBA00022801"/>
    </source>
</evidence>
<comment type="pathway">
    <text evidence="4">Lipid metabolism.</text>
</comment>
<keyword evidence="9" id="KW-0444">Lipid biosynthesis</keyword>
<evidence type="ECO:0000256" key="6">
    <source>
        <dbReference type="ARBA" id="ARBA00012375"/>
    </source>
</evidence>
<comment type="pathway">
    <text evidence="3">Phospholipid metabolism; CDP-diacylglycerol degradation; phosphatidate from CDP-diacylglycerol: step 1/1.</text>
</comment>
<dbReference type="InterPro" id="IPR036265">
    <property type="entry name" value="HIT-like_sf"/>
</dbReference>
<dbReference type="RefSeq" id="WP_306209013.1">
    <property type="nucleotide sequence ID" value="NZ_CP132353.1"/>
</dbReference>
<comment type="similarity">
    <text evidence="5">Belongs to the Cdh family.</text>
</comment>